<dbReference type="RefSeq" id="WP_247881592.1">
    <property type="nucleotide sequence ID" value="NZ_CP007793.1"/>
</dbReference>
<dbReference type="EMBL" id="CP007793">
    <property type="protein sequence ID" value="AIB13054.1"/>
    <property type="molecule type" value="Genomic_DNA"/>
</dbReference>
<gene>
    <name evidence="1" type="ORF">ABAZ39_13905</name>
</gene>
<protein>
    <recommendedName>
        <fullName evidence="3">Colanic acid biosynthesis glycosyltransferase WcaL</fullName>
    </recommendedName>
</protein>
<evidence type="ECO:0000313" key="2">
    <source>
        <dbReference type="Proteomes" id="UP000027186"/>
    </source>
</evidence>
<sequence length="94" mass="10564">MTIAVIVKGWPRLSETFIAQEILGLERRGLRQLIVSLRQPTDKAVHELNRRVTAPVTYLPEYLHDAPARLLRALAAAPPTSCTPRPAWRATRPC</sequence>
<reference evidence="1 2" key="1">
    <citation type="journal article" date="2014" name="Genome Announc.">
        <title>Complete Genome Sequence of the Model Rhizosphere Strain Azospirillum brasilense Az39, Successfully Applied in Agriculture.</title>
        <authorList>
            <person name="Rivera D."/>
            <person name="Revale S."/>
            <person name="Molina R."/>
            <person name="Gualpa J."/>
            <person name="Puente M."/>
            <person name="Maroniche G."/>
            <person name="Paris G."/>
            <person name="Baker D."/>
            <person name="Clavijo B."/>
            <person name="McLay K."/>
            <person name="Spaepen S."/>
            <person name="Perticari A."/>
            <person name="Vazquez M."/>
            <person name="Wisniewski-Dye F."/>
            <person name="Watkins C."/>
            <person name="Martinez-Abarca F."/>
            <person name="Vanderleyden J."/>
            <person name="Cassan F."/>
        </authorList>
    </citation>
    <scope>NUCLEOTIDE SEQUENCE [LARGE SCALE GENOMIC DNA]</scope>
    <source>
        <strain evidence="1 2">Az39</strain>
    </source>
</reference>
<evidence type="ECO:0008006" key="3">
    <source>
        <dbReference type="Google" id="ProtNLM"/>
    </source>
</evidence>
<proteinExistence type="predicted"/>
<dbReference type="KEGG" id="abq:ABAZ39_13905"/>
<organism evidence="1 2">
    <name type="scientific">Azospirillum argentinense</name>
    <dbReference type="NCBI Taxonomy" id="2970906"/>
    <lineage>
        <taxon>Bacteria</taxon>
        <taxon>Pseudomonadati</taxon>
        <taxon>Pseudomonadota</taxon>
        <taxon>Alphaproteobacteria</taxon>
        <taxon>Rhodospirillales</taxon>
        <taxon>Azospirillaceae</taxon>
        <taxon>Azospirillum</taxon>
    </lineage>
</organism>
<accession>A0A060DQ45</accession>
<dbReference type="Proteomes" id="UP000027186">
    <property type="component" value="Chromosome"/>
</dbReference>
<dbReference type="AlphaFoldDB" id="A0A060DQ45"/>
<name>A0A060DQ45_9PROT</name>
<evidence type="ECO:0000313" key="1">
    <source>
        <dbReference type="EMBL" id="AIB13054.1"/>
    </source>
</evidence>